<feature type="compositionally biased region" description="Polar residues" evidence="1">
    <location>
        <begin position="15"/>
        <end position="25"/>
    </location>
</feature>
<evidence type="ECO:0000256" key="1">
    <source>
        <dbReference type="SAM" id="MobiDB-lite"/>
    </source>
</evidence>
<dbReference type="OMA" id="RHGQIER"/>
<protein>
    <submittedName>
        <fullName evidence="3">Uncharacterized protein</fullName>
    </submittedName>
</protein>
<dbReference type="Proteomes" id="UP000193240">
    <property type="component" value="Unassembled WGS sequence"/>
</dbReference>
<keyword evidence="4" id="KW-1185">Reference proteome</keyword>
<proteinExistence type="predicted"/>
<keyword evidence="2" id="KW-0812">Transmembrane</keyword>
<name>A0A1Y2M6I6_EPING</name>
<accession>A0A1Y2M6I6</accession>
<sequence>MGGRLSTPKGADGMNESSKPHSSNAPARLSRGGGIINGRTIMAPLAALTMAGLLFVYARTSIRAAKLNAKKHREADGGQISWHKESLRRHGQLDRVDDDRSTFKEAFVGSFSRDKNKKKTDVETEEKRTAYSKDEEELRRIVGKKD</sequence>
<dbReference type="AlphaFoldDB" id="A0A1Y2M6I6"/>
<reference evidence="3 4" key="1">
    <citation type="journal article" date="2017" name="Genome Announc.">
        <title>Genome sequence of the saprophytic ascomycete Epicoccum nigrum ICMP 19927 strain isolated from New Zealand.</title>
        <authorList>
            <person name="Fokin M."/>
            <person name="Fleetwood D."/>
            <person name="Weir B.S."/>
            <person name="Villas-Boas S.G."/>
        </authorList>
    </citation>
    <scope>NUCLEOTIDE SEQUENCE [LARGE SCALE GENOMIC DNA]</scope>
    <source>
        <strain evidence="3 4">ICMP 19927</strain>
    </source>
</reference>
<feature type="compositionally biased region" description="Basic and acidic residues" evidence="1">
    <location>
        <begin position="119"/>
        <end position="146"/>
    </location>
</feature>
<keyword evidence="2" id="KW-1133">Transmembrane helix</keyword>
<evidence type="ECO:0000313" key="3">
    <source>
        <dbReference type="EMBL" id="OSS51726.1"/>
    </source>
</evidence>
<dbReference type="EMBL" id="KZ107840">
    <property type="protein sequence ID" value="OSS51726.1"/>
    <property type="molecule type" value="Genomic_DNA"/>
</dbReference>
<feature type="transmembrane region" description="Helical" evidence="2">
    <location>
        <begin position="41"/>
        <end position="58"/>
    </location>
</feature>
<feature type="region of interest" description="Disordered" evidence="1">
    <location>
        <begin position="114"/>
        <end position="146"/>
    </location>
</feature>
<feature type="region of interest" description="Disordered" evidence="1">
    <location>
        <begin position="1"/>
        <end position="31"/>
    </location>
</feature>
<organism evidence="3 4">
    <name type="scientific">Epicoccum nigrum</name>
    <name type="common">Soil fungus</name>
    <name type="synonym">Epicoccum purpurascens</name>
    <dbReference type="NCBI Taxonomy" id="105696"/>
    <lineage>
        <taxon>Eukaryota</taxon>
        <taxon>Fungi</taxon>
        <taxon>Dikarya</taxon>
        <taxon>Ascomycota</taxon>
        <taxon>Pezizomycotina</taxon>
        <taxon>Dothideomycetes</taxon>
        <taxon>Pleosporomycetidae</taxon>
        <taxon>Pleosporales</taxon>
        <taxon>Pleosporineae</taxon>
        <taxon>Didymellaceae</taxon>
        <taxon>Epicoccum</taxon>
    </lineage>
</organism>
<keyword evidence="2" id="KW-0472">Membrane</keyword>
<gene>
    <name evidence="3" type="ORF">B5807_03865</name>
</gene>
<dbReference type="InParanoid" id="A0A1Y2M6I6"/>
<evidence type="ECO:0000313" key="4">
    <source>
        <dbReference type="Proteomes" id="UP000193240"/>
    </source>
</evidence>
<evidence type="ECO:0000256" key="2">
    <source>
        <dbReference type="SAM" id="Phobius"/>
    </source>
</evidence>